<sequence>MLENDIFGQWLDTEARRVLDGKFDPEQPLTMNEKIIIVLKGQEHHLPNSDIEMRQEMIVPRDDMDRPFNRTDKYIKRINTHTERIDEHIERLDKDIERKDKQFEQMDKRFEATINEIRQLYQSSRSLK</sequence>
<organism evidence="1">
    <name type="scientific">Candidatus Kentrum sp. MB</name>
    <dbReference type="NCBI Taxonomy" id="2138164"/>
    <lineage>
        <taxon>Bacteria</taxon>
        <taxon>Pseudomonadati</taxon>
        <taxon>Pseudomonadota</taxon>
        <taxon>Gammaproteobacteria</taxon>
        <taxon>Candidatus Kentrum</taxon>
    </lineage>
</organism>
<evidence type="ECO:0000313" key="1">
    <source>
        <dbReference type="EMBL" id="VFK30114.1"/>
    </source>
</evidence>
<reference evidence="1" key="1">
    <citation type="submission" date="2019-02" db="EMBL/GenBank/DDBJ databases">
        <authorList>
            <person name="Gruber-Vodicka R. H."/>
            <person name="Seah K. B. B."/>
        </authorList>
    </citation>
    <scope>NUCLEOTIDE SEQUENCE</scope>
    <source>
        <strain evidence="1">BECK_BZ197</strain>
    </source>
</reference>
<proteinExistence type="predicted"/>
<name>A0A450XLG8_9GAMM</name>
<gene>
    <name evidence="1" type="ORF">BECKMB1821G_GA0114241_10595</name>
</gene>
<dbReference type="Gene3D" id="3.90.20.10">
    <property type="match status" value="1"/>
</dbReference>
<dbReference type="AlphaFoldDB" id="A0A450XLG8"/>
<accession>A0A450XLG8</accession>
<dbReference type="EMBL" id="CAADFO010000059">
    <property type="protein sequence ID" value="VFK30114.1"/>
    <property type="molecule type" value="Genomic_DNA"/>
</dbReference>
<protein>
    <submittedName>
        <fullName evidence="1">Uncharacterized protein</fullName>
    </submittedName>
</protein>